<feature type="region of interest" description="Disordered" evidence="1">
    <location>
        <begin position="96"/>
        <end position="145"/>
    </location>
</feature>
<keyword evidence="3" id="KW-1185">Reference proteome</keyword>
<sequence>MDVNSVQQLNLNHQQFNKNNNVYNSFHNNNINNSDNSDGKQKNVLSTGPVAQMPYQYKINASSNPNKQEFNLQNNQQQQEKYSNYASVNNLNTIQQQQKPQTQINNQQQNRKISDSELQSNDFQNNSNNNINNFNNNNANNNQFSNFDNQLLNNSDLDLTSITNKTQNLLDSASRQIITKAGQYEKGNYDNNQINIPSLITQIDNNYQQYQNYQTSQLNYDTQFNNQKINE</sequence>
<reference evidence="2 3" key="1">
    <citation type="journal article" date="2015" name="Sci. Rep.">
        <title>Genome of the facultative scuticociliatosis pathogen Pseudocohnilembus persalinus provides insight into its virulence through horizontal gene transfer.</title>
        <authorList>
            <person name="Xiong J."/>
            <person name="Wang G."/>
            <person name="Cheng J."/>
            <person name="Tian M."/>
            <person name="Pan X."/>
            <person name="Warren A."/>
            <person name="Jiang C."/>
            <person name="Yuan D."/>
            <person name="Miao W."/>
        </authorList>
    </citation>
    <scope>NUCLEOTIDE SEQUENCE [LARGE SCALE GENOMIC DNA]</scope>
    <source>
        <strain evidence="2">36N120E</strain>
    </source>
</reference>
<protein>
    <submittedName>
        <fullName evidence="2">Uncharacterized protein</fullName>
    </submittedName>
</protein>
<dbReference type="Proteomes" id="UP000054937">
    <property type="component" value="Unassembled WGS sequence"/>
</dbReference>
<evidence type="ECO:0000313" key="3">
    <source>
        <dbReference type="Proteomes" id="UP000054937"/>
    </source>
</evidence>
<dbReference type="InParanoid" id="A0A0V0R712"/>
<evidence type="ECO:0000256" key="1">
    <source>
        <dbReference type="SAM" id="MobiDB-lite"/>
    </source>
</evidence>
<feature type="compositionally biased region" description="Low complexity" evidence="1">
    <location>
        <begin position="19"/>
        <end position="36"/>
    </location>
</feature>
<name>A0A0V0R712_PSEPJ</name>
<dbReference type="EMBL" id="LDAU01000040">
    <property type="protein sequence ID" value="KRX10138.1"/>
    <property type="molecule type" value="Genomic_DNA"/>
</dbReference>
<evidence type="ECO:0000313" key="2">
    <source>
        <dbReference type="EMBL" id="KRX10138.1"/>
    </source>
</evidence>
<feature type="compositionally biased region" description="Low complexity" evidence="1">
    <location>
        <begin position="118"/>
        <end position="145"/>
    </location>
</feature>
<gene>
    <name evidence="2" type="ORF">PPERSA_08541</name>
</gene>
<proteinExistence type="predicted"/>
<comment type="caution">
    <text evidence="2">The sequence shown here is derived from an EMBL/GenBank/DDBJ whole genome shotgun (WGS) entry which is preliminary data.</text>
</comment>
<feature type="compositionally biased region" description="Low complexity" evidence="1">
    <location>
        <begin position="96"/>
        <end position="110"/>
    </location>
</feature>
<organism evidence="2 3">
    <name type="scientific">Pseudocohnilembus persalinus</name>
    <name type="common">Ciliate</name>
    <dbReference type="NCBI Taxonomy" id="266149"/>
    <lineage>
        <taxon>Eukaryota</taxon>
        <taxon>Sar</taxon>
        <taxon>Alveolata</taxon>
        <taxon>Ciliophora</taxon>
        <taxon>Intramacronucleata</taxon>
        <taxon>Oligohymenophorea</taxon>
        <taxon>Scuticociliatia</taxon>
        <taxon>Philasterida</taxon>
        <taxon>Pseudocohnilembidae</taxon>
        <taxon>Pseudocohnilembus</taxon>
    </lineage>
</organism>
<feature type="region of interest" description="Disordered" evidence="1">
    <location>
        <begin position="19"/>
        <end position="45"/>
    </location>
</feature>
<dbReference type="AlphaFoldDB" id="A0A0V0R712"/>
<accession>A0A0V0R712</accession>